<evidence type="ECO:0000313" key="1">
    <source>
        <dbReference type="EMBL" id="MWB79338.1"/>
    </source>
</evidence>
<dbReference type="AlphaFoldDB" id="A0A844WDQ5"/>
<dbReference type="Proteomes" id="UP000443843">
    <property type="component" value="Unassembled WGS sequence"/>
</dbReference>
<sequence length="103" mass="11919">MTEDPVDLDTRRSAEGRMATDIRRHSLKDFESDQRALRLRQEELETQLLAEPAANWHEAALKAQYLIRRYSETADARDARRQDLIERALGDLARLIEEEGAGR</sequence>
<proteinExistence type="predicted"/>
<reference evidence="1 2" key="1">
    <citation type="submission" date="2019-11" db="EMBL/GenBank/DDBJ databases">
        <title>Pseudooceanicola pacifica sp. nov., isolated from deep-sea sediment of the Pacific Ocean.</title>
        <authorList>
            <person name="Lyu L."/>
        </authorList>
    </citation>
    <scope>NUCLEOTIDE SEQUENCE [LARGE SCALE GENOMIC DNA]</scope>
    <source>
        <strain evidence="1 2">216_PA32_1</strain>
    </source>
</reference>
<dbReference type="EMBL" id="WNXQ01000010">
    <property type="protein sequence ID" value="MWB79338.1"/>
    <property type="molecule type" value="Genomic_DNA"/>
</dbReference>
<protein>
    <submittedName>
        <fullName evidence="1">Uncharacterized protein</fullName>
    </submittedName>
</protein>
<dbReference type="RefSeq" id="WP_160383553.1">
    <property type="nucleotide sequence ID" value="NZ_WNXQ01000010.1"/>
</dbReference>
<keyword evidence="2" id="KW-1185">Reference proteome</keyword>
<organism evidence="1 2">
    <name type="scientific">Pseudooceanicola pacificus</name>
    <dbReference type="NCBI Taxonomy" id="2676438"/>
    <lineage>
        <taxon>Bacteria</taxon>
        <taxon>Pseudomonadati</taxon>
        <taxon>Pseudomonadota</taxon>
        <taxon>Alphaproteobacteria</taxon>
        <taxon>Rhodobacterales</taxon>
        <taxon>Paracoccaceae</taxon>
        <taxon>Pseudooceanicola</taxon>
    </lineage>
</organism>
<accession>A0A844WDQ5</accession>
<name>A0A844WDQ5_9RHOB</name>
<evidence type="ECO:0000313" key="2">
    <source>
        <dbReference type="Proteomes" id="UP000443843"/>
    </source>
</evidence>
<gene>
    <name evidence="1" type="ORF">GLS40_14965</name>
</gene>
<comment type="caution">
    <text evidence="1">The sequence shown here is derived from an EMBL/GenBank/DDBJ whole genome shotgun (WGS) entry which is preliminary data.</text>
</comment>